<evidence type="ECO:0000259" key="8">
    <source>
        <dbReference type="Pfam" id="PF17102"/>
    </source>
</evidence>
<dbReference type="GO" id="GO:0016772">
    <property type="term" value="F:transferase activity, transferring phosphorus-containing groups"/>
    <property type="evidence" value="ECO:0007669"/>
    <property type="project" value="InterPro"/>
</dbReference>
<accession>D6Z4M4</accession>
<dbReference type="EMBL" id="CP001940">
    <property type="protein sequence ID" value="ADH86499.1"/>
    <property type="molecule type" value="Genomic_DNA"/>
</dbReference>
<dbReference type="OrthoDB" id="9776077at2"/>
<dbReference type="InterPro" id="IPR047141">
    <property type="entry name" value="Stealth"/>
</dbReference>
<gene>
    <name evidence="10" type="ordered locus">DaAHT2_1808</name>
</gene>
<keyword evidence="4" id="KW-0270">Exopolysaccharide synthesis</keyword>
<evidence type="ECO:0000313" key="10">
    <source>
        <dbReference type="EMBL" id="ADH86499.1"/>
    </source>
</evidence>
<dbReference type="KEGG" id="dak:DaAHT2_1808"/>
<dbReference type="InParanoid" id="D6Z4M4"/>
<keyword evidence="3" id="KW-0808">Transferase</keyword>
<comment type="similarity">
    <text evidence="1">Belongs to the stealth family.</text>
</comment>
<name>D6Z4M4_DESAT</name>
<dbReference type="Pfam" id="PF11380">
    <property type="entry name" value="Stealth_CR2"/>
    <property type="match status" value="1"/>
</dbReference>
<feature type="domain" description="Stealth protein CR2 conserved region 2" evidence="6">
    <location>
        <begin position="234"/>
        <end position="340"/>
    </location>
</feature>
<dbReference type="GO" id="GO:0000271">
    <property type="term" value="P:polysaccharide biosynthetic process"/>
    <property type="evidence" value="ECO:0007669"/>
    <property type="project" value="UniProtKB-KW"/>
</dbReference>
<protein>
    <recommendedName>
        <fullName evidence="2">Capsular polysaccharide phosphotransferase SacB</fullName>
    </recommendedName>
    <alternativeName>
        <fullName evidence="5">Stealth protein SacB</fullName>
    </alternativeName>
</protein>
<dbReference type="InterPro" id="IPR031357">
    <property type="entry name" value="Stealth_CR3"/>
</dbReference>
<dbReference type="InterPro" id="IPR031358">
    <property type="entry name" value="Stealth_CR1"/>
</dbReference>
<evidence type="ECO:0000256" key="4">
    <source>
        <dbReference type="ARBA" id="ARBA00023169"/>
    </source>
</evidence>
<dbReference type="eggNOG" id="COG3868">
    <property type="taxonomic scope" value="Bacteria"/>
</dbReference>
<dbReference type="Pfam" id="PF17102">
    <property type="entry name" value="Stealth_CR3"/>
    <property type="match status" value="1"/>
</dbReference>
<dbReference type="AlphaFoldDB" id="D6Z4M4"/>
<dbReference type="InterPro" id="IPR031356">
    <property type="entry name" value="Stealth_CR4"/>
</dbReference>
<keyword evidence="11" id="KW-1185">Reference proteome</keyword>
<dbReference type="PANTHER" id="PTHR24045">
    <property type="match status" value="1"/>
</dbReference>
<dbReference type="Pfam" id="PF17103">
    <property type="entry name" value="Stealth_CR4"/>
    <property type="match status" value="1"/>
</dbReference>
<organism evidence="10 11">
    <name type="scientific">Desulfurivibrio alkaliphilus (strain DSM 19089 / UNIQEM U267 / AHT2)</name>
    <dbReference type="NCBI Taxonomy" id="589865"/>
    <lineage>
        <taxon>Bacteria</taxon>
        <taxon>Pseudomonadati</taxon>
        <taxon>Thermodesulfobacteriota</taxon>
        <taxon>Desulfobulbia</taxon>
        <taxon>Desulfobulbales</taxon>
        <taxon>Desulfobulbaceae</taxon>
        <taxon>Desulfurivibrio</taxon>
    </lineage>
</organism>
<dbReference type="Proteomes" id="UP000001508">
    <property type="component" value="Chromosome"/>
</dbReference>
<dbReference type="Pfam" id="PF17101">
    <property type="entry name" value="Stealth_CR1"/>
    <property type="match status" value="1"/>
</dbReference>
<evidence type="ECO:0000259" key="6">
    <source>
        <dbReference type="Pfam" id="PF11380"/>
    </source>
</evidence>
<dbReference type="HOGENOM" id="CLU_033996_0_0_7"/>
<dbReference type="RefSeq" id="WP_013164022.1">
    <property type="nucleotide sequence ID" value="NC_014216.1"/>
</dbReference>
<dbReference type="PANTHER" id="PTHR24045:SF0">
    <property type="entry name" value="N-ACETYLGLUCOSAMINE-1-PHOSPHOTRANSFERASE SUBUNITS ALPHA_BETA"/>
    <property type="match status" value="1"/>
</dbReference>
<sequence length="517" mass="59331">MLLRLVYFFIQKVLQFLNRILPVPPTAIPVSNVVTASRLKEENVKALSTVLRRNAVSSLYCLEDDFKRTDFVEQVAARSLLNDLPNVVRGDHLAVRVKLFVRGGQRSVTVKSGVTAWLLRLFTPAPWVEEINFCKQFIAAGKSRPYGMQYAASVRFVIEENGWWVNPWSDRDSAPVQIDCEKNLELPTVTDINYPIDLVYTWVDGDDPAWAERKDAALQGLGCDVPRRSANRSRWENRNELLYSLRSVALFAPWIRHIYIVTDRQVPPWLHEEASEKIRIVDHRELFPAGAKLPTFNSHAIESVLHHIPDLSENFIYMNDDFFFGAPTRPEDFFTVTGLSKVFFSTSLLPVGSPESREKASEWGAMNVSALLEEALGRVVRRKIKHTPLPIRRSVMREIEDRFPEAFARVRQAQFRSSQDIAPLTSFYVNYAIATGAAVNVNITYAYLDIGDPLAKRRIQSFLRSRGRKVFCLNDTEEYEGGMSWEEKDGLVRYFLNSLYPWPSPWEKTVKRNHNES</sequence>
<evidence type="ECO:0000256" key="2">
    <source>
        <dbReference type="ARBA" id="ARBA00022423"/>
    </source>
</evidence>
<feature type="domain" description="Stealth protein CR3 conserved region 3" evidence="8">
    <location>
        <begin position="385"/>
        <end position="432"/>
    </location>
</feature>
<evidence type="ECO:0000313" key="11">
    <source>
        <dbReference type="Proteomes" id="UP000001508"/>
    </source>
</evidence>
<evidence type="ECO:0000259" key="9">
    <source>
        <dbReference type="Pfam" id="PF17103"/>
    </source>
</evidence>
<dbReference type="STRING" id="589865.DaAHT2_1808"/>
<evidence type="ECO:0000259" key="7">
    <source>
        <dbReference type="Pfam" id="PF17101"/>
    </source>
</evidence>
<evidence type="ECO:0000256" key="1">
    <source>
        <dbReference type="ARBA" id="ARBA00007583"/>
    </source>
</evidence>
<reference evidence="11" key="1">
    <citation type="submission" date="2010-02" db="EMBL/GenBank/DDBJ databases">
        <title>Complete sequence of Desulfurivibrio alkaliphilus AHT2.</title>
        <authorList>
            <consortium name="US DOE Joint Genome Institute"/>
            <person name="Pitluck S."/>
            <person name="Chertkov O."/>
            <person name="Detter J.C."/>
            <person name="Han C."/>
            <person name="Tapia R."/>
            <person name="Larimer F."/>
            <person name="Land M."/>
            <person name="Hauser L."/>
            <person name="Kyrpides N."/>
            <person name="Mikhailova N."/>
            <person name="Sorokin D.Y."/>
            <person name="Muyzer G."/>
            <person name="Woyke T."/>
        </authorList>
    </citation>
    <scope>NUCLEOTIDE SEQUENCE [LARGE SCALE GENOMIC DNA]</scope>
    <source>
        <strain evidence="11">DSM 19089 / UNIQEM U267 / AHT2</strain>
    </source>
</reference>
<evidence type="ECO:0000256" key="5">
    <source>
        <dbReference type="ARBA" id="ARBA00032902"/>
    </source>
</evidence>
<feature type="domain" description="Stealth protein CR4 conserved region 4" evidence="9">
    <location>
        <begin position="463"/>
        <end position="513"/>
    </location>
</feature>
<feature type="domain" description="Stealth protein CR1 conserved region 1" evidence="7">
    <location>
        <begin position="195"/>
        <end position="221"/>
    </location>
</feature>
<proteinExistence type="inferred from homology"/>
<dbReference type="InterPro" id="IPR021520">
    <property type="entry name" value="Stealth_CR2"/>
</dbReference>
<evidence type="ECO:0000256" key="3">
    <source>
        <dbReference type="ARBA" id="ARBA00022679"/>
    </source>
</evidence>